<organism evidence="2 3">
    <name type="scientific">Mycetomoellerius zeteki</name>
    <dbReference type="NCBI Taxonomy" id="64791"/>
    <lineage>
        <taxon>Eukaryota</taxon>
        <taxon>Metazoa</taxon>
        <taxon>Ecdysozoa</taxon>
        <taxon>Arthropoda</taxon>
        <taxon>Hexapoda</taxon>
        <taxon>Insecta</taxon>
        <taxon>Pterygota</taxon>
        <taxon>Neoptera</taxon>
        <taxon>Endopterygota</taxon>
        <taxon>Hymenoptera</taxon>
        <taxon>Apocrita</taxon>
        <taxon>Aculeata</taxon>
        <taxon>Formicoidea</taxon>
        <taxon>Formicidae</taxon>
        <taxon>Myrmicinae</taxon>
        <taxon>Mycetomoellerius</taxon>
    </lineage>
</organism>
<evidence type="ECO:0000313" key="3">
    <source>
        <dbReference type="Proteomes" id="UP000075809"/>
    </source>
</evidence>
<proteinExistence type="predicted"/>
<evidence type="ECO:0000313" key="2">
    <source>
        <dbReference type="EMBL" id="KYQ60468.1"/>
    </source>
</evidence>
<reference evidence="2 3" key="1">
    <citation type="submission" date="2015-09" db="EMBL/GenBank/DDBJ databases">
        <title>Trachymyrmex zeteki WGS genome.</title>
        <authorList>
            <person name="Nygaard S."/>
            <person name="Hu H."/>
            <person name="Boomsma J."/>
            <person name="Zhang G."/>
        </authorList>
    </citation>
    <scope>NUCLEOTIDE SEQUENCE [LARGE SCALE GENOMIC DNA]</scope>
    <source>
        <strain evidence="2">Tzet28-1</strain>
        <tissue evidence="2">Whole body</tissue>
    </source>
</reference>
<dbReference type="EMBL" id="KQ982074">
    <property type="protein sequence ID" value="KYQ60468.1"/>
    <property type="molecule type" value="Genomic_DNA"/>
</dbReference>
<keyword evidence="3" id="KW-1185">Reference proteome</keyword>
<sequence length="168" mass="18352">MYGGGSAGSAGYGVGLGPGPSHYAPPTATVGYQLGPPPPPPPACPVTVGSQLLSYGPDLSPHHIQQTHTETQSKRRRSDEDDPSGCKYRRLDDDNVQDKERFASTPCTYAFFKYEKVHTYLHNTGQCEEPIAEWEALEAAPAWEHKVLILASECASFKSVYNERDTVL</sequence>
<feature type="compositionally biased region" description="Gly residues" evidence="1">
    <location>
        <begin position="1"/>
        <end position="18"/>
    </location>
</feature>
<gene>
    <name evidence="2" type="ORF">ALC60_00451</name>
</gene>
<evidence type="ECO:0000256" key="1">
    <source>
        <dbReference type="SAM" id="MobiDB-lite"/>
    </source>
</evidence>
<protein>
    <submittedName>
        <fullName evidence="2">Uncharacterized protein</fullName>
    </submittedName>
</protein>
<accession>A0A151XJL3</accession>
<name>A0A151XJL3_9HYME</name>
<feature type="region of interest" description="Disordered" evidence="1">
    <location>
        <begin position="1"/>
        <end position="92"/>
    </location>
</feature>
<dbReference type="AlphaFoldDB" id="A0A151XJL3"/>
<feature type="compositionally biased region" description="Pro residues" evidence="1">
    <location>
        <begin position="35"/>
        <end position="44"/>
    </location>
</feature>
<dbReference type="Proteomes" id="UP000075809">
    <property type="component" value="Unassembled WGS sequence"/>
</dbReference>